<dbReference type="GO" id="GO:0005737">
    <property type="term" value="C:cytoplasm"/>
    <property type="evidence" value="ECO:0007669"/>
    <property type="project" value="InterPro"/>
</dbReference>
<comment type="similarity">
    <text evidence="1">Belongs to the GST superfamily. Omega family.</text>
</comment>
<dbReference type="Gene3D" id="3.40.30.10">
    <property type="entry name" value="Glutaredoxin"/>
    <property type="match status" value="1"/>
</dbReference>
<keyword evidence="2" id="KW-0560">Oxidoreductase</keyword>
<dbReference type="AlphaFoldDB" id="A0A8B0MBN9"/>
<dbReference type="GO" id="GO:0006749">
    <property type="term" value="P:glutathione metabolic process"/>
    <property type="evidence" value="ECO:0007669"/>
    <property type="project" value="TreeGrafter"/>
</dbReference>
<dbReference type="Gene3D" id="1.20.1050.10">
    <property type="match status" value="1"/>
</dbReference>
<dbReference type="OrthoDB" id="4951845at2759"/>
<dbReference type="PANTHER" id="PTHR43968">
    <property type="match status" value="1"/>
</dbReference>
<dbReference type="InterPro" id="IPR040079">
    <property type="entry name" value="Glutathione_S-Trfase"/>
</dbReference>
<dbReference type="SUPFAM" id="SSF52833">
    <property type="entry name" value="Thioredoxin-like"/>
    <property type="match status" value="1"/>
</dbReference>
<accession>A0A8B0MBN9</accession>
<name>A0A8B0MBN9_EURAF</name>
<dbReference type="FunFam" id="3.40.30.10:FF:000123">
    <property type="entry name" value="Glutathione transferase o1"/>
    <property type="match status" value="1"/>
</dbReference>
<proteinExistence type="evidence at transcript level"/>
<dbReference type="InterPro" id="IPR050983">
    <property type="entry name" value="GST_Omega/HSP26"/>
</dbReference>
<dbReference type="GO" id="GO:0004364">
    <property type="term" value="F:glutathione transferase activity"/>
    <property type="evidence" value="ECO:0007669"/>
    <property type="project" value="InterPro"/>
</dbReference>
<reference evidence="4" key="2">
    <citation type="journal article" name="Mar. Pollut. Bull.">
        <title>The genome of the European estuarine calanoid copepod Eurytemora affinis: Potential use in molecular ecotoxicology.</title>
        <authorList>
            <person name="Choi B.S."/>
            <person name="Kim D.H."/>
            <person name="Kim M.S."/>
            <person name="Park J.C."/>
            <person name="Lee Y.H."/>
            <person name="Kim H.J."/>
            <person name="Jeong C.B."/>
            <person name="Hagiwara A."/>
            <person name="Souissi S."/>
            <person name="Lee J.S."/>
        </authorList>
    </citation>
    <scope>NUCLEOTIDE SEQUENCE</scope>
</reference>
<dbReference type="PRINTS" id="PR01625">
    <property type="entry name" value="GSTRNSFRASEO"/>
</dbReference>
<dbReference type="SFLD" id="SFLDS00019">
    <property type="entry name" value="Glutathione_Transferase_(cytos"/>
    <property type="match status" value="1"/>
</dbReference>
<protein>
    <submittedName>
        <fullName evidence="4">GSTomega2</fullName>
    </submittedName>
</protein>
<feature type="domain" description="GST N-terminal" evidence="3">
    <location>
        <begin position="23"/>
        <end position="100"/>
    </location>
</feature>
<evidence type="ECO:0000313" key="4">
    <source>
        <dbReference type="EMBL" id="QTW43620.1"/>
    </source>
</evidence>
<dbReference type="Pfam" id="PF13417">
    <property type="entry name" value="GST_N_3"/>
    <property type="match status" value="1"/>
</dbReference>
<organism evidence="4">
    <name type="scientific">Eurytemora affinis</name>
    <name type="common">Copepod</name>
    <name type="synonym">Temora affinis</name>
    <dbReference type="NCBI Taxonomy" id="88015"/>
    <lineage>
        <taxon>Eukaryota</taxon>
        <taxon>Metazoa</taxon>
        <taxon>Ecdysozoa</taxon>
        <taxon>Arthropoda</taxon>
        <taxon>Crustacea</taxon>
        <taxon>Multicrustacea</taxon>
        <taxon>Hexanauplia</taxon>
        <taxon>Copepoda</taxon>
        <taxon>Calanoida</taxon>
        <taxon>Temoridae</taxon>
        <taxon>Eurytemora</taxon>
    </lineage>
</organism>
<dbReference type="PANTHER" id="PTHR43968:SF6">
    <property type="entry name" value="GLUTATHIONE S-TRANSFERASE OMEGA"/>
    <property type="match status" value="1"/>
</dbReference>
<evidence type="ECO:0000256" key="1">
    <source>
        <dbReference type="ARBA" id="ARBA00011067"/>
    </source>
</evidence>
<evidence type="ECO:0000259" key="3">
    <source>
        <dbReference type="PROSITE" id="PS50404"/>
    </source>
</evidence>
<dbReference type="GO" id="GO:0045174">
    <property type="term" value="F:glutathione dehydrogenase (ascorbate) activity"/>
    <property type="evidence" value="ECO:0007669"/>
    <property type="project" value="TreeGrafter"/>
</dbReference>
<dbReference type="EMBL" id="MW149320">
    <property type="protein sequence ID" value="QTW43620.1"/>
    <property type="molecule type" value="mRNA"/>
</dbReference>
<dbReference type="InterPro" id="IPR005442">
    <property type="entry name" value="GST_omega"/>
</dbReference>
<dbReference type="FunFam" id="1.20.1050.10:FF:000009">
    <property type="entry name" value="Glutathione S-transferase omega-1"/>
    <property type="match status" value="1"/>
</dbReference>
<sequence>MTSPIWDVPHLAAGSQKPVLDPNQVYIYNMRFCPYAQRTMLVLLDKKVNFNVININLKRKPDWFVAETFGFVPVILYKDDIIPESLITSDLADELFPGAALTPADSVAKAKDRVVLEIFAKVTTSFYKTLLATDNDLAHAALQELLTAKKKVAAEYKKRGTKFFCGNTPGMLDYMMWPWMERLPCIPLRYPNMVLPSCSLDTWVKEMWSTEPVSTYGLTPEQHMMFFTEYRKGDDCNFDFLLK</sequence>
<dbReference type="InterPro" id="IPR004045">
    <property type="entry name" value="Glutathione_S-Trfase_N"/>
</dbReference>
<dbReference type="SFLD" id="SFLDG00358">
    <property type="entry name" value="Main_(cytGST)"/>
    <property type="match status" value="1"/>
</dbReference>
<evidence type="ECO:0000256" key="2">
    <source>
        <dbReference type="ARBA" id="ARBA00023002"/>
    </source>
</evidence>
<dbReference type="InterPro" id="IPR036249">
    <property type="entry name" value="Thioredoxin-like_sf"/>
</dbReference>
<dbReference type="PROSITE" id="PS50404">
    <property type="entry name" value="GST_NTER"/>
    <property type="match status" value="1"/>
</dbReference>
<dbReference type="InterPro" id="IPR036282">
    <property type="entry name" value="Glutathione-S-Trfase_C_sf"/>
</dbReference>
<dbReference type="SUPFAM" id="SSF47616">
    <property type="entry name" value="GST C-terminal domain-like"/>
    <property type="match status" value="1"/>
</dbReference>
<reference evidence="4" key="1">
    <citation type="submission" date="2020-10" db="EMBL/GenBank/DDBJ databases">
        <authorList>
            <person name="Kim D.-H."/>
        </authorList>
    </citation>
    <scope>NUCLEOTIDE SEQUENCE</scope>
</reference>